<dbReference type="InterPro" id="IPR019787">
    <property type="entry name" value="Znf_PHD-finger"/>
</dbReference>
<keyword evidence="3" id="KW-0677">Repeat</keyword>
<sequence>DQLLFCDDCDRGYHMYCLSPPMSDPPEGSWSCHLCLALLKDKASIYQSQNPAME</sequence>
<comment type="caution">
    <text evidence="11">The sequence shown here is derived from an EMBL/GenBank/DDBJ whole genome shotgun (WGS) entry which is preliminary data.</text>
</comment>
<evidence type="ECO:0000256" key="9">
    <source>
        <dbReference type="PROSITE-ProRule" id="PRU00146"/>
    </source>
</evidence>
<evidence type="ECO:0000256" key="6">
    <source>
        <dbReference type="ARBA" id="ARBA00023015"/>
    </source>
</evidence>
<evidence type="ECO:0000256" key="7">
    <source>
        <dbReference type="ARBA" id="ARBA00023163"/>
    </source>
</evidence>
<keyword evidence="7" id="KW-0804">Transcription</keyword>
<dbReference type="Gene3D" id="3.30.40.10">
    <property type="entry name" value="Zinc/RING finger domain, C3HC4 (zinc finger)"/>
    <property type="match status" value="1"/>
</dbReference>
<reference evidence="11 12" key="1">
    <citation type="submission" date="2023-09" db="EMBL/GenBank/DDBJ databases">
        <authorList>
            <person name="Wang M."/>
        </authorList>
    </citation>
    <scope>NUCLEOTIDE SEQUENCE [LARGE SCALE GENOMIC DNA]</scope>
    <source>
        <strain evidence="11">GT-2023</strain>
        <tissue evidence="11">Liver</tissue>
    </source>
</reference>
<keyword evidence="2" id="KW-0479">Metal-binding</keyword>
<evidence type="ECO:0000256" key="2">
    <source>
        <dbReference type="ARBA" id="ARBA00022723"/>
    </source>
</evidence>
<evidence type="ECO:0000313" key="12">
    <source>
        <dbReference type="Proteomes" id="UP001558613"/>
    </source>
</evidence>
<dbReference type="PANTHER" id="PTHR45888">
    <property type="entry name" value="HL01030P-RELATED"/>
    <property type="match status" value="1"/>
</dbReference>
<dbReference type="Pfam" id="PF00628">
    <property type="entry name" value="PHD"/>
    <property type="match status" value="1"/>
</dbReference>
<evidence type="ECO:0000256" key="1">
    <source>
        <dbReference type="ARBA" id="ARBA00004123"/>
    </source>
</evidence>
<dbReference type="Proteomes" id="UP001558613">
    <property type="component" value="Unassembled WGS sequence"/>
</dbReference>
<dbReference type="SMART" id="SM00249">
    <property type="entry name" value="PHD"/>
    <property type="match status" value="1"/>
</dbReference>
<keyword evidence="12" id="KW-1185">Reference proteome</keyword>
<dbReference type="SUPFAM" id="SSF57903">
    <property type="entry name" value="FYVE/PHD zinc finger"/>
    <property type="match status" value="1"/>
</dbReference>
<keyword evidence="6" id="KW-0805">Transcription regulation</keyword>
<evidence type="ECO:0000256" key="4">
    <source>
        <dbReference type="ARBA" id="ARBA00022771"/>
    </source>
</evidence>
<evidence type="ECO:0000256" key="5">
    <source>
        <dbReference type="ARBA" id="ARBA00022833"/>
    </source>
</evidence>
<feature type="domain" description="PHD-type" evidence="10">
    <location>
        <begin position="1"/>
        <end position="38"/>
    </location>
</feature>
<keyword evidence="8" id="KW-0539">Nucleus</keyword>
<evidence type="ECO:0000256" key="3">
    <source>
        <dbReference type="ARBA" id="ARBA00022737"/>
    </source>
</evidence>
<dbReference type="EMBL" id="JAYMGO010000067">
    <property type="protein sequence ID" value="KAL1246887.1"/>
    <property type="molecule type" value="Genomic_DNA"/>
</dbReference>
<feature type="non-terminal residue" evidence="11">
    <location>
        <position position="1"/>
    </location>
</feature>
<keyword evidence="4 9" id="KW-0863">Zinc-finger</keyword>
<accession>A0ABR3L1W5</accession>
<proteinExistence type="predicted"/>
<gene>
    <name evidence="11" type="ORF">QQF64_034723</name>
</gene>
<organism evidence="11 12">
    <name type="scientific">Cirrhinus molitorella</name>
    <name type="common">mud carp</name>
    <dbReference type="NCBI Taxonomy" id="172907"/>
    <lineage>
        <taxon>Eukaryota</taxon>
        <taxon>Metazoa</taxon>
        <taxon>Chordata</taxon>
        <taxon>Craniata</taxon>
        <taxon>Vertebrata</taxon>
        <taxon>Euteleostomi</taxon>
        <taxon>Actinopterygii</taxon>
        <taxon>Neopterygii</taxon>
        <taxon>Teleostei</taxon>
        <taxon>Ostariophysi</taxon>
        <taxon>Cypriniformes</taxon>
        <taxon>Cyprinidae</taxon>
        <taxon>Labeoninae</taxon>
        <taxon>Labeonini</taxon>
        <taxon>Cirrhinus</taxon>
    </lineage>
</organism>
<dbReference type="InterPro" id="IPR001965">
    <property type="entry name" value="Znf_PHD"/>
</dbReference>
<name>A0ABR3L1W5_9TELE</name>
<protein>
    <recommendedName>
        <fullName evidence="10">PHD-type domain-containing protein</fullName>
    </recommendedName>
</protein>
<evidence type="ECO:0000256" key="8">
    <source>
        <dbReference type="ARBA" id="ARBA00023242"/>
    </source>
</evidence>
<evidence type="ECO:0000313" key="11">
    <source>
        <dbReference type="EMBL" id="KAL1246887.1"/>
    </source>
</evidence>
<dbReference type="InterPro" id="IPR011011">
    <property type="entry name" value="Znf_FYVE_PHD"/>
</dbReference>
<evidence type="ECO:0000259" key="10">
    <source>
        <dbReference type="PROSITE" id="PS50016"/>
    </source>
</evidence>
<dbReference type="PANTHER" id="PTHR45888:SF15">
    <property type="entry name" value="D4, ZINC AND DOUBLE PHD FINGERS FAMILY 2,-LIKE"/>
    <property type="match status" value="1"/>
</dbReference>
<dbReference type="InterPro" id="IPR013083">
    <property type="entry name" value="Znf_RING/FYVE/PHD"/>
</dbReference>
<comment type="subcellular location">
    <subcellularLocation>
        <location evidence="1">Nucleus</location>
    </subcellularLocation>
</comment>
<keyword evidence="5" id="KW-0862">Zinc</keyword>
<dbReference type="PROSITE" id="PS50016">
    <property type="entry name" value="ZF_PHD_2"/>
    <property type="match status" value="1"/>
</dbReference>